<reference evidence="2" key="1">
    <citation type="journal article" date="2013" name="Mol. Plant Microbe Interact.">
        <title>Global aspects of pacC regulation of pathogenicity genes in Colletotrichum gloeosporioides as revealed by transcriptome analysis.</title>
        <authorList>
            <person name="Alkan N."/>
            <person name="Meng X."/>
            <person name="Friedlander G."/>
            <person name="Reuveni E."/>
            <person name="Sukno S."/>
            <person name="Sherman A."/>
            <person name="Thon M."/>
            <person name="Fluhr R."/>
            <person name="Prusky D."/>
        </authorList>
    </citation>
    <scope>NUCLEOTIDE SEQUENCE [LARGE SCALE GENOMIC DNA]</scope>
    <source>
        <strain evidence="2">Cg-14</strain>
    </source>
</reference>
<comment type="caution">
    <text evidence="1">The sequence shown here is derived from an EMBL/GenBank/DDBJ whole genome shotgun (WGS) entry which is preliminary data.</text>
</comment>
<evidence type="ECO:0000313" key="1">
    <source>
        <dbReference type="EMBL" id="EQB46404.1"/>
    </source>
</evidence>
<dbReference type="Proteomes" id="UP000015530">
    <property type="component" value="Unassembled WGS sequence"/>
</dbReference>
<organism evidence="1 2">
    <name type="scientific">Colletotrichum gloeosporioides (strain Cg-14)</name>
    <name type="common">Anthracnose fungus</name>
    <name type="synonym">Glomerella cingulata</name>
    <dbReference type="NCBI Taxonomy" id="1237896"/>
    <lineage>
        <taxon>Eukaryota</taxon>
        <taxon>Fungi</taxon>
        <taxon>Dikarya</taxon>
        <taxon>Ascomycota</taxon>
        <taxon>Pezizomycotina</taxon>
        <taxon>Sordariomycetes</taxon>
        <taxon>Hypocreomycetidae</taxon>
        <taxon>Glomerellales</taxon>
        <taxon>Glomerellaceae</taxon>
        <taxon>Colletotrichum</taxon>
        <taxon>Colletotrichum gloeosporioides species complex</taxon>
    </lineage>
</organism>
<dbReference type="EMBL" id="AMYD01003405">
    <property type="protein sequence ID" value="EQB46404.1"/>
    <property type="molecule type" value="Genomic_DNA"/>
</dbReference>
<evidence type="ECO:0000313" key="2">
    <source>
        <dbReference type="Proteomes" id="UP000015530"/>
    </source>
</evidence>
<protein>
    <submittedName>
        <fullName evidence="1">Uncharacterized protein</fullName>
    </submittedName>
</protein>
<name>T0K3Q3_COLGC</name>
<dbReference type="HOGENOM" id="CLU_3431993_0_0_1"/>
<dbReference type="AlphaFoldDB" id="T0K3Q3"/>
<accession>T0K3Q3</accession>
<sequence length="17" mass="2013">MTTPTRFHNDSYKNADD</sequence>
<proteinExistence type="predicted"/>
<gene>
    <name evidence="1" type="ORF">CGLO_14543</name>
</gene>